<protein>
    <submittedName>
        <fullName evidence="6">Icc protein</fullName>
    </submittedName>
</protein>
<dbReference type="InterPro" id="IPR026575">
    <property type="entry name" value="GpdQ/CpdA-like"/>
</dbReference>
<dbReference type="OrthoDB" id="9784378at2"/>
<dbReference type="InterPro" id="IPR050884">
    <property type="entry name" value="CNP_phosphodiesterase-III"/>
</dbReference>
<dbReference type="Proteomes" id="UP000316905">
    <property type="component" value="Unassembled WGS sequence"/>
</dbReference>
<dbReference type="RefSeq" id="WP_145141364.1">
    <property type="nucleotide sequence ID" value="NZ_VLKY01000006.1"/>
</dbReference>
<dbReference type="CDD" id="cd07402">
    <property type="entry name" value="MPP_GpdQ"/>
    <property type="match status" value="1"/>
</dbReference>
<dbReference type="PANTHER" id="PTHR42988">
    <property type="entry name" value="PHOSPHOHYDROLASE"/>
    <property type="match status" value="1"/>
</dbReference>
<evidence type="ECO:0000259" key="5">
    <source>
        <dbReference type="Pfam" id="PF00149"/>
    </source>
</evidence>
<dbReference type="InterPro" id="IPR029052">
    <property type="entry name" value="Metallo-depent_PP-like"/>
</dbReference>
<dbReference type="GO" id="GO:0004112">
    <property type="term" value="F:cyclic-nucleotide phosphodiesterase activity"/>
    <property type="evidence" value="ECO:0007669"/>
    <property type="project" value="InterPro"/>
</dbReference>
<gene>
    <name evidence="6" type="ORF">IQ22_02086</name>
</gene>
<keyword evidence="3" id="KW-0408">Iron</keyword>
<reference evidence="6 7" key="1">
    <citation type="journal article" date="2015" name="Stand. Genomic Sci.">
        <title>Genomic Encyclopedia of Bacterial and Archaeal Type Strains, Phase III: the genomes of soil and plant-associated and newly described type strains.</title>
        <authorList>
            <person name="Whitman W.B."/>
            <person name="Woyke T."/>
            <person name="Klenk H.P."/>
            <person name="Zhou Y."/>
            <person name="Lilburn T.G."/>
            <person name="Beck B.J."/>
            <person name="De Vos P."/>
            <person name="Vandamme P."/>
            <person name="Eisen J.A."/>
            <person name="Garrity G."/>
            <person name="Hugenholtz P."/>
            <person name="Kyrpides N.C."/>
        </authorList>
    </citation>
    <scope>NUCLEOTIDE SEQUENCE [LARGE SCALE GENOMIC DNA]</scope>
    <source>
        <strain evidence="6 7">CGMCC 1.6858</strain>
    </source>
</reference>
<evidence type="ECO:0000256" key="1">
    <source>
        <dbReference type="ARBA" id="ARBA00022723"/>
    </source>
</evidence>
<evidence type="ECO:0000256" key="4">
    <source>
        <dbReference type="ARBA" id="ARBA00025742"/>
    </source>
</evidence>
<sequence>MAKSPDFLTAPLVVQLTDSHLFASQESRLLGLDTGYSLERVVEQVRIEQPDIDLILASGDLAQDSTLEAYQRFHDATASLAAPARWLPGNHDKVDVMAAFCAGTDLMDPVLDLGAWRLILLDSTIKGAVPGRFEPDQLELLERALSEAPERPTLVSFHHHPVPVGCQWMDLLGLQNPEALFAVLDRFKQVRVVLWGHIHQEYDEVRNGVRLLASPSTGLQFEPGSDDFKVGIQAPGYRWLRLQPDGSLETGISRVEGVDFGIDFNGSGY</sequence>
<evidence type="ECO:0000313" key="6">
    <source>
        <dbReference type="EMBL" id="TWI54223.1"/>
    </source>
</evidence>
<comment type="caution">
    <text evidence="6">The sequence shown here is derived from an EMBL/GenBank/DDBJ whole genome shotgun (WGS) entry which is preliminary data.</text>
</comment>
<dbReference type="Pfam" id="PF00149">
    <property type="entry name" value="Metallophos"/>
    <property type="match status" value="1"/>
</dbReference>
<dbReference type="NCBIfam" id="NF008359">
    <property type="entry name" value="PRK11148.1"/>
    <property type="match status" value="1"/>
</dbReference>
<keyword evidence="7" id="KW-1185">Reference proteome</keyword>
<evidence type="ECO:0000313" key="7">
    <source>
        <dbReference type="Proteomes" id="UP000316905"/>
    </source>
</evidence>
<dbReference type="GO" id="GO:0046872">
    <property type="term" value="F:metal ion binding"/>
    <property type="evidence" value="ECO:0007669"/>
    <property type="project" value="UniProtKB-KW"/>
</dbReference>
<accession>A0A562QBY3</accession>
<keyword evidence="1" id="KW-0479">Metal-binding</keyword>
<feature type="domain" description="Calcineurin-like phosphoesterase" evidence="5">
    <location>
        <begin position="13"/>
        <end position="200"/>
    </location>
</feature>
<dbReference type="InterPro" id="IPR004843">
    <property type="entry name" value="Calcineurin-like_PHP"/>
</dbReference>
<dbReference type="AlphaFoldDB" id="A0A562QBY3"/>
<name>A0A562QBY3_9PSED</name>
<dbReference type="EMBL" id="VLKY01000006">
    <property type="protein sequence ID" value="TWI54223.1"/>
    <property type="molecule type" value="Genomic_DNA"/>
</dbReference>
<evidence type="ECO:0000256" key="3">
    <source>
        <dbReference type="ARBA" id="ARBA00023004"/>
    </source>
</evidence>
<keyword evidence="2" id="KW-0378">Hydrolase</keyword>
<dbReference type="Gene3D" id="3.60.21.10">
    <property type="match status" value="1"/>
</dbReference>
<evidence type="ECO:0000256" key="2">
    <source>
        <dbReference type="ARBA" id="ARBA00022801"/>
    </source>
</evidence>
<organism evidence="6 7">
    <name type="scientific">Pseudomonas duriflava</name>
    <dbReference type="NCBI Taxonomy" id="459528"/>
    <lineage>
        <taxon>Bacteria</taxon>
        <taxon>Pseudomonadati</taxon>
        <taxon>Pseudomonadota</taxon>
        <taxon>Gammaproteobacteria</taxon>
        <taxon>Pseudomonadales</taxon>
        <taxon>Pseudomonadaceae</taxon>
        <taxon>Pseudomonas</taxon>
    </lineage>
</organism>
<dbReference type="SUPFAM" id="SSF56300">
    <property type="entry name" value="Metallo-dependent phosphatases"/>
    <property type="match status" value="1"/>
</dbReference>
<comment type="similarity">
    <text evidence="4">Belongs to the cyclic nucleotide phosphodiesterase class-III family.</text>
</comment>
<proteinExistence type="inferred from homology"/>
<dbReference type="PANTHER" id="PTHR42988:SF2">
    <property type="entry name" value="CYCLIC NUCLEOTIDE PHOSPHODIESTERASE CBUA0032-RELATED"/>
    <property type="match status" value="1"/>
</dbReference>